<feature type="region of interest" description="Disordered" evidence="1">
    <location>
        <begin position="192"/>
        <end position="262"/>
    </location>
</feature>
<evidence type="ECO:0000313" key="2">
    <source>
        <dbReference type="EMBL" id="ORZ33909.1"/>
    </source>
</evidence>
<feature type="compositionally biased region" description="Basic and acidic residues" evidence="1">
    <location>
        <begin position="586"/>
        <end position="602"/>
    </location>
</feature>
<proteinExistence type="predicted"/>
<dbReference type="EMBL" id="MCFL01000032">
    <property type="protein sequence ID" value="ORZ33909.1"/>
    <property type="molecule type" value="Genomic_DNA"/>
</dbReference>
<feature type="compositionally biased region" description="Polar residues" evidence="1">
    <location>
        <begin position="557"/>
        <end position="567"/>
    </location>
</feature>
<feature type="region of interest" description="Disordered" evidence="1">
    <location>
        <begin position="545"/>
        <end position="630"/>
    </location>
</feature>
<sequence>MESPRHSQARPSYLPPIHGPGLGGAAFTRADPHSIKPATAPASTFHEDVNSSLVAVTRQPPKPSTAYSTTTAPATVGRHGPRHGVTSAAAWSEYSSGAADMREEGLRPLTALAPQTTEENQRMAELLMQINSYMQSGLGASRPTSALSTMDHEAGGSANMTAATREMILHELLHLQHLVDAVRTGDFAALNSSMGGPDSLKVAEMSAATEKREREAREREKERELREKEKDRDRNRDRKGTGQPASANGNAAGNNGGDHLMLMMMARPGGPRQTKSAAGRKSIRLIAEELAEKIHILKSNASQWEVFCARVAAYKAAKRYNRQVNVLQRNVREVVLFEPATRQELREIDKRNHEERRKVVSAECKRIFEERQRYRQQIVEKAQKQLKVKPANPKLYQLQQKWLILGSLASRIFIMQGILRDNHTAFLTFKRQSAAARRIQRAWRRYKEIQLERRKKWAIKVLGRAMSKFIASIREQRKQQAANTIRVFLKEIHDVGKLLKVIKKYRYAVITAQRVVRGFLSVRMAQLQLLQLQWGKMEVEFWASKQSDQQQQQPQPASGSADNLNSSKNGTAGGAKGGKKAGVKKKREEGGQKEDKRIEPVSKKIQYSRHSSNGNTTQRIQTHRPSRQDGQRFVHCCRLEKCWS</sequence>
<dbReference type="OrthoDB" id="2162900at2759"/>
<feature type="region of interest" description="Disordered" evidence="1">
    <location>
        <begin position="1"/>
        <end position="46"/>
    </location>
</feature>
<feature type="compositionally biased region" description="Polar residues" evidence="1">
    <location>
        <begin position="608"/>
        <end position="620"/>
    </location>
</feature>
<feature type="compositionally biased region" description="Basic and acidic residues" evidence="1">
    <location>
        <begin position="209"/>
        <end position="240"/>
    </location>
</feature>
<accession>A0A1Y2HH98</accession>
<evidence type="ECO:0000313" key="3">
    <source>
        <dbReference type="Proteomes" id="UP000193411"/>
    </source>
</evidence>
<protein>
    <submittedName>
        <fullName evidence="2">Uncharacterized protein</fullName>
    </submittedName>
</protein>
<comment type="caution">
    <text evidence="2">The sequence shown here is derived from an EMBL/GenBank/DDBJ whole genome shotgun (WGS) entry which is preliminary data.</text>
</comment>
<reference evidence="2 3" key="1">
    <citation type="submission" date="2016-07" db="EMBL/GenBank/DDBJ databases">
        <title>Pervasive Adenine N6-methylation of Active Genes in Fungi.</title>
        <authorList>
            <consortium name="DOE Joint Genome Institute"/>
            <person name="Mondo S.J."/>
            <person name="Dannebaum R.O."/>
            <person name="Kuo R.C."/>
            <person name="Labutti K."/>
            <person name="Haridas S."/>
            <person name="Kuo A."/>
            <person name="Salamov A."/>
            <person name="Ahrendt S.R."/>
            <person name="Lipzen A."/>
            <person name="Sullivan W."/>
            <person name="Andreopoulos W.B."/>
            <person name="Clum A."/>
            <person name="Lindquist E."/>
            <person name="Daum C."/>
            <person name="Ramamoorthy G.K."/>
            <person name="Gryganskyi A."/>
            <person name="Culley D."/>
            <person name="Magnuson J.K."/>
            <person name="James T.Y."/>
            <person name="O'Malley M.A."/>
            <person name="Stajich J.E."/>
            <person name="Spatafora J.W."/>
            <person name="Visel A."/>
            <person name="Grigoriev I.V."/>
        </authorList>
    </citation>
    <scope>NUCLEOTIDE SEQUENCE [LARGE SCALE GENOMIC DNA]</scope>
    <source>
        <strain evidence="2 3">PL171</strain>
    </source>
</reference>
<gene>
    <name evidence="2" type="ORF">BCR44DRAFT_1437276</name>
</gene>
<dbReference type="AlphaFoldDB" id="A0A1Y2HH98"/>
<dbReference type="Proteomes" id="UP000193411">
    <property type="component" value="Unassembled WGS sequence"/>
</dbReference>
<organism evidence="2 3">
    <name type="scientific">Catenaria anguillulae PL171</name>
    <dbReference type="NCBI Taxonomy" id="765915"/>
    <lineage>
        <taxon>Eukaryota</taxon>
        <taxon>Fungi</taxon>
        <taxon>Fungi incertae sedis</taxon>
        <taxon>Blastocladiomycota</taxon>
        <taxon>Blastocladiomycetes</taxon>
        <taxon>Blastocladiales</taxon>
        <taxon>Catenariaceae</taxon>
        <taxon>Catenaria</taxon>
    </lineage>
</organism>
<feature type="region of interest" description="Disordered" evidence="1">
    <location>
        <begin position="58"/>
        <end position="84"/>
    </location>
</feature>
<keyword evidence="3" id="KW-1185">Reference proteome</keyword>
<evidence type="ECO:0000256" key="1">
    <source>
        <dbReference type="SAM" id="MobiDB-lite"/>
    </source>
</evidence>
<feature type="compositionally biased region" description="Low complexity" evidence="1">
    <location>
        <begin position="64"/>
        <end position="75"/>
    </location>
</feature>
<name>A0A1Y2HH98_9FUNG</name>